<evidence type="ECO:0000256" key="1">
    <source>
        <dbReference type="ARBA" id="ARBA00004496"/>
    </source>
</evidence>
<dbReference type="PANTHER" id="PTHR46417:SF1">
    <property type="entry name" value="TRNA (GUANINE-N(1)-)-METHYLTRANSFERASE"/>
    <property type="match status" value="1"/>
</dbReference>
<dbReference type="GO" id="GO:0005829">
    <property type="term" value="C:cytosol"/>
    <property type="evidence" value="ECO:0007669"/>
    <property type="project" value="TreeGrafter"/>
</dbReference>
<evidence type="ECO:0000259" key="6">
    <source>
        <dbReference type="Pfam" id="PF01746"/>
    </source>
</evidence>
<dbReference type="InterPro" id="IPR029026">
    <property type="entry name" value="tRNA_m1G_MTases_N"/>
</dbReference>
<gene>
    <name evidence="7" type="ORF">EZS27_040042</name>
</gene>
<dbReference type="NCBIfam" id="TIGR00088">
    <property type="entry name" value="trmD"/>
    <property type="match status" value="1"/>
</dbReference>
<dbReference type="GO" id="GO:0052906">
    <property type="term" value="F:tRNA (guanine(37)-N1)-methyltransferase activity"/>
    <property type="evidence" value="ECO:0007669"/>
    <property type="project" value="UniProtKB-EC"/>
</dbReference>
<keyword evidence="3 7" id="KW-0808">Transferase</keyword>
<evidence type="ECO:0000313" key="7">
    <source>
        <dbReference type="EMBL" id="KAA6308277.1"/>
    </source>
</evidence>
<evidence type="ECO:0000256" key="3">
    <source>
        <dbReference type="ARBA" id="ARBA00022679"/>
    </source>
</evidence>
<dbReference type="InterPro" id="IPR016009">
    <property type="entry name" value="tRNA_MeTrfase_TRMD/TRM10"/>
</dbReference>
<sequence length="177" mass="19907">MHIDIITVLPEMIEGFFNCSIMKRAQTKGLAEIRIHNLRDYTEDKYRRVDDYPFGGFAGMVMKIEPVERCINALKAEREYDEVIFTTPDGEAFTQKTANVLSLAKNLIILCGHFKGIDYRIREHFITKEISIGDYVLTGGELAAAVMADAIVRIIPGVISDEQSALIRHPLFPANSS</sequence>
<evidence type="ECO:0000256" key="2">
    <source>
        <dbReference type="ARBA" id="ARBA00022490"/>
    </source>
</evidence>
<dbReference type="SUPFAM" id="SSF75217">
    <property type="entry name" value="alpha/beta knot"/>
    <property type="match status" value="1"/>
</dbReference>
<dbReference type="AlphaFoldDB" id="A0A5J4PFN4"/>
<keyword evidence="4" id="KW-0949">S-adenosyl-L-methionine</keyword>
<proteinExistence type="inferred from homology"/>
<reference evidence="7" key="1">
    <citation type="submission" date="2019-03" db="EMBL/GenBank/DDBJ databases">
        <title>Single cell metagenomics reveals metabolic interactions within the superorganism composed of flagellate Streblomastix strix and complex community of Bacteroidetes bacteria on its surface.</title>
        <authorList>
            <person name="Treitli S.C."/>
            <person name="Kolisko M."/>
            <person name="Husnik F."/>
            <person name="Keeling P."/>
            <person name="Hampl V."/>
        </authorList>
    </citation>
    <scope>NUCLEOTIDE SEQUENCE</scope>
    <source>
        <strain evidence="7">STM</strain>
    </source>
</reference>
<comment type="caution">
    <text evidence="7">The sequence shown here is derived from an EMBL/GenBank/DDBJ whole genome shotgun (WGS) entry which is preliminary data.</text>
</comment>
<keyword evidence="2" id="KW-0963">Cytoplasm</keyword>
<dbReference type="FunFam" id="3.40.1280.10:FF:000001">
    <property type="entry name" value="tRNA (guanine-N(1)-)-methyltransferase"/>
    <property type="match status" value="1"/>
</dbReference>
<dbReference type="EC" id="2.1.1.228" evidence="7"/>
<dbReference type="InterPro" id="IPR002649">
    <property type="entry name" value="tRNA_m1G_MeTrfase_TrmD"/>
</dbReference>
<dbReference type="InterPro" id="IPR029028">
    <property type="entry name" value="Alpha/beta_knot_MTases"/>
</dbReference>
<keyword evidence="7" id="KW-0489">Methyltransferase</keyword>
<comment type="subcellular location">
    <subcellularLocation>
        <location evidence="1">Cytoplasm</location>
    </subcellularLocation>
</comment>
<dbReference type="PANTHER" id="PTHR46417">
    <property type="entry name" value="TRNA (GUANINE-N(1)-)-METHYLTRANSFERASE"/>
    <property type="match status" value="1"/>
</dbReference>
<dbReference type="Gene3D" id="3.40.1280.10">
    <property type="match status" value="1"/>
</dbReference>
<feature type="domain" description="tRNA methyltransferase TRMD/TRM10-type" evidence="6">
    <location>
        <begin position="1"/>
        <end position="165"/>
    </location>
</feature>
<dbReference type="NCBIfam" id="NF000648">
    <property type="entry name" value="PRK00026.1"/>
    <property type="match status" value="1"/>
</dbReference>
<organism evidence="7">
    <name type="scientific">termite gut metagenome</name>
    <dbReference type="NCBI Taxonomy" id="433724"/>
    <lineage>
        <taxon>unclassified sequences</taxon>
        <taxon>metagenomes</taxon>
        <taxon>organismal metagenomes</taxon>
    </lineage>
</organism>
<dbReference type="HAMAP" id="MF_00605">
    <property type="entry name" value="TrmD"/>
    <property type="match status" value="1"/>
</dbReference>
<protein>
    <submittedName>
        <fullName evidence="7">tRNA (Guanine-N(1)-)-methyltransferase</fullName>
        <ecNumber evidence="7">2.1.1.228</ecNumber>
    </submittedName>
</protein>
<evidence type="ECO:0000256" key="5">
    <source>
        <dbReference type="ARBA" id="ARBA00022694"/>
    </source>
</evidence>
<dbReference type="Pfam" id="PF01746">
    <property type="entry name" value="tRNA_m1G_MT"/>
    <property type="match status" value="1"/>
</dbReference>
<dbReference type="GO" id="GO:0002939">
    <property type="term" value="P:tRNA N1-guanine methylation"/>
    <property type="evidence" value="ECO:0007669"/>
    <property type="project" value="TreeGrafter"/>
</dbReference>
<accession>A0A5J4PFN4</accession>
<keyword evidence="5" id="KW-0819">tRNA processing</keyword>
<name>A0A5J4PFN4_9ZZZZ</name>
<evidence type="ECO:0000256" key="4">
    <source>
        <dbReference type="ARBA" id="ARBA00022691"/>
    </source>
</evidence>
<dbReference type="EMBL" id="SNRY01008584">
    <property type="protein sequence ID" value="KAA6308277.1"/>
    <property type="molecule type" value="Genomic_DNA"/>
</dbReference>